<reference evidence="1 2" key="1">
    <citation type="journal article" date="2010" name="Proc. Natl. Acad. Sci. U.S.A.">
        <title>A Nitrospira metagenome illuminates the physiology and evolution of globally important nitrite-oxidizing bacteria.</title>
        <authorList>
            <person name="Lucker S."/>
            <person name="Wagner M."/>
            <person name="Maixner F."/>
            <person name="Pelletier E."/>
            <person name="Koch H."/>
            <person name="Vacherie B."/>
            <person name="Rattei T."/>
            <person name="Sinninghe Damste J."/>
            <person name="Spieck E."/>
            <person name="Le Paslier D."/>
            <person name="Daims H."/>
        </authorList>
    </citation>
    <scope>NUCLEOTIDE SEQUENCE [LARGE SCALE GENOMIC DNA]</scope>
</reference>
<dbReference type="InterPro" id="IPR013783">
    <property type="entry name" value="Ig-like_fold"/>
</dbReference>
<dbReference type="HOGENOM" id="CLU_985846_0_0_0"/>
<dbReference type="AlphaFoldDB" id="D8PDM4"/>
<sequence length="282" mass="30279">MAEWVRLGSRMFLLLLLFGWTTAGTGEAAEKVQGILTVQDVLTLPNHPVRIEAQLGGKAPGGSFLWGGVGLHLSIDGKPVATAKTNDSGHASFDYLAKMRGTYTIAVSVDDAASVAADHSDATLCVWERRRPIILVELAALIQPGASASTGTTADSSLQPLSDAADELSRLTQYYYNVVYVTGGEQPPAEIAAIGNVRRWLASHKFPPGFVAPASEALGATLETFKQAGWATMKTGIVRTRSSAETLLQHRFEVVVVPELPKGEMPRKAKAAKEWKDVRKKL</sequence>
<evidence type="ECO:0000313" key="1">
    <source>
        <dbReference type="EMBL" id="CBK41333.1"/>
    </source>
</evidence>
<dbReference type="Proteomes" id="UP000001660">
    <property type="component" value="Chromosome"/>
</dbReference>
<gene>
    <name evidence="1" type="ORF">NIDE1598</name>
</gene>
<organism evidence="1 2">
    <name type="scientific">Nitrospira defluvii</name>
    <dbReference type="NCBI Taxonomy" id="330214"/>
    <lineage>
        <taxon>Bacteria</taxon>
        <taxon>Pseudomonadati</taxon>
        <taxon>Nitrospirota</taxon>
        <taxon>Nitrospiria</taxon>
        <taxon>Nitrospirales</taxon>
        <taxon>Nitrospiraceae</taxon>
        <taxon>Nitrospira</taxon>
    </lineage>
</organism>
<proteinExistence type="predicted"/>
<name>D8PDM4_9BACT</name>
<protein>
    <submittedName>
        <fullName evidence="1">Uncharacterized protein</fullName>
    </submittedName>
</protein>
<evidence type="ECO:0000313" key="2">
    <source>
        <dbReference type="Proteomes" id="UP000001660"/>
    </source>
</evidence>
<accession>D8PDM4</accession>
<dbReference type="STRING" id="330214.NIDE1598"/>
<dbReference type="EMBL" id="FP929003">
    <property type="protein sequence ID" value="CBK41333.1"/>
    <property type="molecule type" value="Genomic_DNA"/>
</dbReference>
<dbReference type="Gene3D" id="2.60.40.10">
    <property type="entry name" value="Immunoglobulins"/>
    <property type="match status" value="1"/>
</dbReference>
<dbReference type="OrthoDB" id="9778486at2"/>
<dbReference type="KEGG" id="nde:NIDE1598"/>
<keyword evidence="2" id="KW-1185">Reference proteome</keyword>